<proteinExistence type="predicted"/>
<organism evidence="7 8">
    <name type="scientific">Pontibacter anaerobius</name>
    <dbReference type="NCBI Taxonomy" id="2993940"/>
    <lineage>
        <taxon>Bacteria</taxon>
        <taxon>Pseudomonadati</taxon>
        <taxon>Bacteroidota</taxon>
        <taxon>Cytophagia</taxon>
        <taxon>Cytophagales</taxon>
        <taxon>Hymenobacteraceae</taxon>
        <taxon>Pontibacter</taxon>
    </lineage>
</organism>
<evidence type="ECO:0000256" key="6">
    <source>
        <dbReference type="SAM" id="Phobius"/>
    </source>
</evidence>
<evidence type="ECO:0000256" key="5">
    <source>
        <dbReference type="ARBA" id="ARBA00023136"/>
    </source>
</evidence>
<feature type="transmembrane region" description="Helical" evidence="6">
    <location>
        <begin position="180"/>
        <end position="198"/>
    </location>
</feature>
<evidence type="ECO:0000256" key="1">
    <source>
        <dbReference type="ARBA" id="ARBA00004651"/>
    </source>
</evidence>
<keyword evidence="8" id="KW-1185">Reference proteome</keyword>
<feature type="transmembrane region" description="Helical" evidence="6">
    <location>
        <begin position="265"/>
        <end position="285"/>
    </location>
</feature>
<feature type="transmembrane region" description="Helical" evidence="6">
    <location>
        <begin position="154"/>
        <end position="174"/>
    </location>
</feature>
<keyword evidence="4 6" id="KW-1133">Transmembrane helix</keyword>
<feature type="transmembrane region" description="Helical" evidence="6">
    <location>
        <begin position="224"/>
        <end position="245"/>
    </location>
</feature>
<feature type="transmembrane region" description="Helical" evidence="6">
    <location>
        <begin position="399"/>
        <end position="419"/>
    </location>
</feature>
<dbReference type="Proteomes" id="UP001207228">
    <property type="component" value="Unassembled WGS sequence"/>
</dbReference>
<dbReference type="InterPro" id="IPR002797">
    <property type="entry name" value="Polysacc_synth"/>
</dbReference>
<dbReference type="InterPro" id="IPR050833">
    <property type="entry name" value="Poly_Biosynth_Transport"/>
</dbReference>
<dbReference type="Pfam" id="PF01943">
    <property type="entry name" value="Polysacc_synt"/>
    <property type="match status" value="1"/>
</dbReference>
<comment type="subcellular location">
    <subcellularLocation>
        <location evidence="1">Cell membrane</location>
        <topology evidence="1">Multi-pass membrane protein</topology>
    </subcellularLocation>
</comment>
<name>A0ABT3RHV3_9BACT</name>
<keyword evidence="2" id="KW-1003">Cell membrane</keyword>
<evidence type="ECO:0000313" key="7">
    <source>
        <dbReference type="EMBL" id="MCX2740979.1"/>
    </source>
</evidence>
<reference evidence="7 8" key="1">
    <citation type="submission" date="2022-11" db="EMBL/GenBank/DDBJ databases">
        <title>The characterization of three novel Bacteroidetes species and genomic analysis of their roles in tidal elemental geochemical cycles.</title>
        <authorList>
            <person name="Ma K.-J."/>
        </authorList>
    </citation>
    <scope>NUCLEOTIDE SEQUENCE [LARGE SCALE GENOMIC DNA]</scope>
    <source>
        <strain evidence="7 8">M82</strain>
    </source>
</reference>
<evidence type="ECO:0000256" key="4">
    <source>
        <dbReference type="ARBA" id="ARBA00022989"/>
    </source>
</evidence>
<sequence>MLKQLHNTFFTKLRTPFLKNSFWGVLSNVLQNLLFSAVFVIITRKFSTTDFASYILANTLYAFVVAFSSLGLGQWFIRELLSTEDKKLLINKFFKIQIIVGVFFFGINILIAQLLYEDQLIKTLSLIIGINIIFDNIIFVIKHINIAHLEQIKTFKIITIEAFLKLIVACSLFIYATPIVYISILFVLLRLITLNLFVRIGSSKQINLQDIVQAKVSKEELKQLIYSNWPFVVIGSISVIYWGIGKIIISKMLPLEAVAHYDISLKLWSIVVIVPVILTTTLFPLLIKSINSSAKEFQSLYRRTFLIYTVFGIFMYTIIQAFSDFIIPYLFGERYFETPQYCKEMFLTILLFPTALLQANVLIAMKLEKLDMWFNTISLVAVCVGCFVGLYFLESLSAVNYSIFFSFLIFHILQDIVLVKNKITTLAHTLSFYAASTAFLVSYYMLSSIFDTYYLLMTYWIILFAVLVIKNADMLKIKIRLSFKNML</sequence>
<evidence type="ECO:0000313" key="8">
    <source>
        <dbReference type="Proteomes" id="UP001207228"/>
    </source>
</evidence>
<feature type="transmembrane region" description="Helical" evidence="6">
    <location>
        <begin position="54"/>
        <end position="77"/>
    </location>
</feature>
<keyword evidence="5 6" id="KW-0472">Membrane</keyword>
<dbReference type="RefSeq" id="WP_266053051.1">
    <property type="nucleotide sequence ID" value="NZ_JAPFQO010000008.1"/>
</dbReference>
<dbReference type="EMBL" id="JAPFQO010000008">
    <property type="protein sequence ID" value="MCX2740979.1"/>
    <property type="molecule type" value="Genomic_DNA"/>
</dbReference>
<gene>
    <name evidence="7" type="ORF">OO017_13560</name>
</gene>
<feature type="transmembrane region" description="Helical" evidence="6">
    <location>
        <begin position="346"/>
        <end position="365"/>
    </location>
</feature>
<protein>
    <submittedName>
        <fullName evidence="7">Oligosaccharide flippase family protein</fullName>
    </submittedName>
</protein>
<feature type="transmembrane region" description="Helical" evidence="6">
    <location>
        <begin position="426"/>
        <end position="446"/>
    </location>
</feature>
<dbReference type="PANTHER" id="PTHR30250">
    <property type="entry name" value="PST FAMILY PREDICTED COLANIC ACID TRANSPORTER"/>
    <property type="match status" value="1"/>
</dbReference>
<feature type="transmembrane region" description="Helical" evidence="6">
    <location>
        <begin position="98"/>
        <end position="116"/>
    </location>
</feature>
<feature type="transmembrane region" description="Helical" evidence="6">
    <location>
        <begin position="305"/>
        <end position="331"/>
    </location>
</feature>
<feature type="transmembrane region" description="Helical" evidence="6">
    <location>
        <begin position="372"/>
        <end position="393"/>
    </location>
</feature>
<feature type="transmembrane region" description="Helical" evidence="6">
    <location>
        <begin position="122"/>
        <end position="142"/>
    </location>
</feature>
<evidence type="ECO:0000256" key="3">
    <source>
        <dbReference type="ARBA" id="ARBA00022692"/>
    </source>
</evidence>
<feature type="transmembrane region" description="Helical" evidence="6">
    <location>
        <begin position="452"/>
        <end position="469"/>
    </location>
</feature>
<evidence type="ECO:0000256" key="2">
    <source>
        <dbReference type="ARBA" id="ARBA00022475"/>
    </source>
</evidence>
<keyword evidence="3 6" id="KW-0812">Transmembrane</keyword>
<accession>A0ABT3RHV3</accession>
<dbReference type="PANTHER" id="PTHR30250:SF11">
    <property type="entry name" value="O-ANTIGEN TRANSPORTER-RELATED"/>
    <property type="match status" value="1"/>
</dbReference>
<feature type="transmembrane region" description="Helical" evidence="6">
    <location>
        <begin position="21"/>
        <end position="42"/>
    </location>
</feature>
<comment type="caution">
    <text evidence="7">The sequence shown here is derived from an EMBL/GenBank/DDBJ whole genome shotgun (WGS) entry which is preliminary data.</text>
</comment>